<dbReference type="Pfam" id="PF13426">
    <property type="entry name" value="PAS_9"/>
    <property type="match status" value="1"/>
</dbReference>
<dbReference type="SUPFAM" id="SSF55781">
    <property type="entry name" value="GAF domain-like"/>
    <property type="match status" value="1"/>
</dbReference>
<proteinExistence type="predicted"/>
<evidence type="ECO:0000313" key="5">
    <source>
        <dbReference type="Proteomes" id="UP000826722"/>
    </source>
</evidence>
<dbReference type="InterPro" id="IPR029016">
    <property type="entry name" value="GAF-like_dom_sf"/>
</dbReference>
<dbReference type="KEGG" id="mpau:ZMTM_07980"/>
<dbReference type="InterPro" id="IPR035965">
    <property type="entry name" value="PAS-like_dom_sf"/>
</dbReference>
<dbReference type="AlphaFoldDB" id="A0A8D5JVX4"/>
<dbReference type="PROSITE" id="PS50112">
    <property type="entry name" value="PAS"/>
    <property type="match status" value="1"/>
</dbReference>
<dbReference type="InterPro" id="IPR003018">
    <property type="entry name" value="GAF"/>
</dbReference>
<evidence type="ECO:0000259" key="1">
    <source>
        <dbReference type="PROSITE" id="PS50112"/>
    </source>
</evidence>
<evidence type="ECO:0008006" key="6">
    <source>
        <dbReference type="Google" id="ProtNLM"/>
    </source>
</evidence>
<dbReference type="Pfam" id="PF08447">
    <property type="entry name" value="PAS_3"/>
    <property type="match status" value="1"/>
</dbReference>
<dbReference type="PANTHER" id="PTHR46663:SF3">
    <property type="entry name" value="SLL0267 PROTEIN"/>
    <property type="match status" value="1"/>
</dbReference>
<dbReference type="Pfam" id="PF00990">
    <property type="entry name" value="GGDEF"/>
    <property type="match status" value="1"/>
</dbReference>
<keyword evidence="5" id="KW-1185">Reference proteome</keyword>
<dbReference type="CDD" id="cd00130">
    <property type="entry name" value="PAS"/>
    <property type="match status" value="1"/>
</dbReference>
<evidence type="ECO:0000259" key="3">
    <source>
        <dbReference type="PROSITE" id="PS50887"/>
    </source>
</evidence>
<dbReference type="EMBL" id="AP024110">
    <property type="protein sequence ID" value="BCM24539.1"/>
    <property type="molecule type" value="Genomic_DNA"/>
</dbReference>
<dbReference type="SUPFAM" id="SSF55073">
    <property type="entry name" value="Nucleotide cyclase"/>
    <property type="match status" value="1"/>
</dbReference>
<dbReference type="Pfam" id="PF01590">
    <property type="entry name" value="GAF"/>
    <property type="match status" value="1"/>
</dbReference>
<dbReference type="InterPro" id="IPR013655">
    <property type="entry name" value="PAS_fold_3"/>
</dbReference>
<dbReference type="NCBIfam" id="TIGR00229">
    <property type="entry name" value="sensory_box"/>
    <property type="match status" value="1"/>
</dbReference>
<feature type="domain" description="PAC" evidence="2">
    <location>
        <begin position="389"/>
        <end position="440"/>
    </location>
</feature>
<organism evidence="4 5">
    <name type="scientific">Methyloradius palustris</name>
    <dbReference type="NCBI Taxonomy" id="2778876"/>
    <lineage>
        <taxon>Bacteria</taxon>
        <taxon>Pseudomonadati</taxon>
        <taxon>Pseudomonadota</taxon>
        <taxon>Betaproteobacteria</taxon>
        <taxon>Nitrosomonadales</taxon>
        <taxon>Methylophilaceae</taxon>
        <taxon>Methyloradius</taxon>
    </lineage>
</organism>
<name>A0A8D5JVX4_9PROT</name>
<evidence type="ECO:0000259" key="2">
    <source>
        <dbReference type="PROSITE" id="PS50113"/>
    </source>
</evidence>
<dbReference type="GO" id="GO:0003824">
    <property type="term" value="F:catalytic activity"/>
    <property type="evidence" value="ECO:0007669"/>
    <property type="project" value="UniProtKB-ARBA"/>
</dbReference>
<dbReference type="InterPro" id="IPR000700">
    <property type="entry name" value="PAS-assoc_C"/>
</dbReference>
<dbReference type="InterPro" id="IPR052163">
    <property type="entry name" value="DGC-Regulatory_Protein"/>
</dbReference>
<dbReference type="SMART" id="SM00065">
    <property type="entry name" value="GAF"/>
    <property type="match status" value="1"/>
</dbReference>
<dbReference type="PANTHER" id="PTHR46663">
    <property type="entry name" value="DIGUANYLATE CYCLASE DGCT-RELATED"/>
    <property type="match status" value="1"/>
</dbReference>
<dbReference type="FunFam" id="3.30.70.270:FF:000001">
    <property type="entry name" value="Diguanylate cyclase domain protein"/>
    <property type="match status" value="1"/>
</dbReference>
<dbReference type="SMART" id="SM00091">
    <property type="entry name" value="PAS"/>
    <property type="match status" value="1"/>
</dbReference>
<feature type="domain" description="PAS" evidence="1">
    <location>
        <begin position="173"/>
        <end position="218"/>
    </location>
</feature>
<dbReference type="SMART" id="SM00086">
    <property type="entry name" value="PAC"/>
    <property type="match status" value="2"/>
</dbReference>
<dbReference type="PROSITE" id="PS50887">
    <property type="entry name" value="GGDEF"/>
    <property type="match status" value="1"/>
</dbReference>
<dbReference type="SMART" id="SM00267">
    <property type="entry name" value="GGDEF"/>
    <property type="match status" value="1"/>
</dbReference>
<dbReference type="Gene3D" id="3.30.70.270">
    <property type="match status" value="1"/>
</dbReference>
<accession>A0A8D5JVX4</accession>
<gene>
    <name evidence="4" type="ORF">ZMTM_07980</name>
</gene>
<dbReference type="InterPro" id="IPR000160">
    <property type="entry name" value="GGDEF_dom"/>
</dbReference>
<dbReference type="PROSITE" id="PS50113">
    <property type="entry name" value="PAC"/>
    <property type="match status" value="2"/>
</dbReference>
<protein>
    <recommendedName>
        <fullName evidence="6">Diguanylate cyclase</fullName>
    </recommendedName>
</protein>
<feature type="domain" description="GGDEF" evidence="3">
    <location>
        <begin position="472"/>
        <end position="609"/>
    </location>
</feature>
<dbReference type="Proteomes" id="UP000826722">
    <property type="component" value="Chromosome"/>
</dbReference>
<dbReference type="CDD" id="cd01949">
    <property type="entry name" value="GGDEF"/>
    <property type="match status" value="1"/>
</dbReference>
<dbReference type="SUPFAM" id="SSF55785">
    <property type="entry name" value="PYP-like sensor domain (PAS domain)"/>
    <property type="match status" value="2"/>
</dbReference>
<dbReference type="InterPro" id="IPR001610">
    <property type="entry name" value="PAC"/>
</dbReference>
<evidence type="ECO:0000313" key="4">
    <source>
        <dbReference type="EMBL" id="BCM24539.1"/>
    </source>
</evidence>
<reference evidence="4" key="1">
    <citation type="journal article" date="2021" name="Arch. Microbiol.">
        <title>Methyloradius palustris gen. nov., sp. nov., a methanol-oxidizing bacterium isolated from snow.</title>
        <authorList>
            <person name="Miyadera T."/>
            <person name="Kojima H."/>
            <person name="Fukui M."/>
        </authorList>
    </citation>
    <scope>NUCLEOTIDE SEQUENCE</scope>
    <source>
        <strain evidence="4">Zm11</strain>
    </source>
</reference>
<sequence length="609" mass="68018">MYILKSPESPKNEIQRLAALKRYKILDTLAEESFDDITCLASLICGTPIALITLLDETRQWFKSSVGLDATETPREISFCGHAILGDDLFEIHDALNDERFFDNPLVTGAPDIRFYAGIPLITSDGYGLGSLCVIDQTPRTLTQEQRNALKKLGKQVVNKIELRLVMQELAEKTAFYDTLLRSADKSIISTTVDGVITSFNLGAEEMLGYQAEELVGKHTPAIFHDHHEIAKRAEMLSLEFGRSVAPSFEVFTVQANEGSPDSRKWTYIRKNGSRLPVNLSITAMRNKAGEVIGYLGIARDISENIKAEESLANLTFILESAGEMAKIGGWELDLMTSEIKWSRQVFKIHELDTTTPPPVDEAIAFYAPEARPVIEAAVNNAIIKGEPWDLELPFITAKGNHIWVRAQGSAVMKYGKATKLMGAFQDITERKLTDEKMQLLAFYDPLTNLPNRRLLLDRLEKALLSSRRKDQFGALIFIDLDHFKSLNDTLGHDKGDELLCEVASRLKKCVRDFDTVARFGGDEFVLMLEDVSPNAIQAKEIASVIGEKILNTLNHTFDFDGYQHVSSSSIGIALFSDQTKNIDELFKQADSAMYQSKAAGRNRLTFFS</sequence>
<feature type="domain" description="PAC" evidence="2">
    <location>
        <begin position="262"/>
        <end position="314"/>
    </location>
</feature>
<dbReference type="Gene3D" id="3.30.450.20">
    <property type="entry name" value="PAS domain"/>
    <property type="match status" value="2"/>
</dbReference>
<dbReference type="InterPro" id="IPR000014">
    <property type="entry name" value="PAS"/>
</dbReference>
<dbReference type="InterPro" id="IPR029787">
    <property type="entry name" value="Nucleotide_cyclase"/>
</dbReference>
<dbReference type="InterPro" id="IPR043128">
    <property type="entry name" value="Rev_trsase/Diguanyl_cyclase"/>
</dbReference>
<dbReference type="NCBIfam" id="TIGR00254">
    <property type="entry name" value="GGDEF"/>
    <property type="match status" value="1"/>
</dbReference>
<dbReference type="Gene3D" id="3.30.450.40">
    <property type="match status" value="1"/>
</dbReference>